<gene>
    <name evidence="1" type="ORF">SMAX5B_007160</name>
</gene>
<keyword evidence="2" id="KW-1185">Reference proteome</keyword>
<dbReference type="Proteomes" id="UP000246464">
    <property type="component" value="Chromosome 10"/>
</dbReference>
<dbReference type="AlphaFoldDB" id="A0A2U9BUT7"/>
<sequence length="70" mass="8152">MAYVTAPSSSHAPKTTRKFCEKWRYNDEGVPRTWLEFKEAVMFCSVSSQRKGQAQREFLCCLLYNHESGE</sequence>
<accession>A0A2U9BUT7</accession>
<reference evidence="1 2" key="1">
    <citation type="submission" date="2017-12" db="EMBL/GenBank/DDBJ databases">
        <title>Integrating genomic resources of turbot (Scophthalmus maximus) in depth evaluation of genetic and physical mapping variation across individuals.</title>
        <authorList>
            <person name="Martinez P."/>
        </authorList>
    </citation>
    <scope>NUCLEOTIDE SEQUENCE [LARGE SCALE GENOMIC DNA]</scope>
</reference>
<dbReference type="EMBL" id="CP026252">
    <property type="protein sequence ID" value="AWP07974.1"/>
    <property type="molecule type" value="Genomic_DNA"/>
</dbReference>
<evidence type="ECO:0000313" key="2">
    <source>
        <dbReference type="Proteomes" id="UP000246464"/>
    </source>
</evidence>
<proteinExistence type="predicted"/>
<name>A0A2U9BUT7_SCOMX</name>
<organism evidence="1 2">
    <name type="scientific">Scophthalmus maximus</name>
    <name type="common">Turbot</name>
    <name type="synonym">Psetta maxima</name>
    <dbReference type="NCBI Taxonomy" id="52904"/>
    <lineage>
        <taxon>Eukaryota</taxon>
        <taxon>Metazoa</taxon>
        <taxon>Chordata</taxon>
        <taxon>Craniata</taxon>
        <taxon>Vertebrata</taxon>
        <taxon>Euteleostomi</taxon>
        <taxon>Actinopterygii</taxon>
        <taxon>Neopterygii</taxon>
        <taxon>Teleostei</taxon>
        <taxon>Neoteleostei</taxon>
        <taxon>Acanthomorphata</taxon>
        <taxon>Carangaria</taxon>
        <taxon>Pleuronectiformes</taxon>
        <taxon>Pleuronectoidei</taxon>
        <taxon>Scophthalmidae</taxon>
        <taxon>Scophthalmus</taxon>
    </lineage>
</organism>
<evidence type="ECO:0000313" key="1">
    <source>
        <dbReference type="EMBL" id="AWP07974.1"/>
    </source>
</evidence>
<protein>
    <submittedName>
        <fullName evidence="1">Uncharacterized protein</fullName>
    </submittedName>
</protein>